<reference evidence="3 4" key="1">
    <citation type="submission" date="2018-08" db="EMBL/GenBank/DDBJ databases">
        <title>Isolation, diversity and antifungal activity of Actinobacteria from wheat.</title>
        <authorList>
            <person name="Han C."/>
        </authorList>
    </citation>
    <scope>NUCLEOTIDE SEQUENCE [LARGE SCALE GENOMIC DNA]</scope>
    <source>
        <strain evidence="3 4">NEAU-YY421</strain>
    </source>
</reference>
<gene>
    <name evidence="3" type="ORF">DY218_31350</name>
</gene>
<evidence type="ECO:0000256" key="1">
    <source>
        <dbReference type="ARBA" id="ARBA00022729"/>
    </source>
</evidence>
<protein>
    <submittedName>
        <fullName evidence="3">VCBS repeat-containing protein</fullName>
    </submittedName>
</protein>
<keyword evidence="1" id="KW-0732">Signal</keyword>
<dbReference type="PANTHER" id="PTHR46580:SF2">
    <property type="entry name" value="MAM DOMAIN-CONTAINING PROTEIN"/>
    <property type="match status" value="1"/>
</dbReference>
<feature type="compositionally biased region" description="Low complexity" evidence="2">
    <location>
        <begin position="33"/>
        <end position="48"/>
    </location>
</feature>
<feature type="region of interest" description="Disordered" evidence="2">
    <location>
        <begin position="20"/>
        <end position="60"/>
    </location>
</feature>
<dbReference type="SUPFAM" id="SSF69318">
    <property type="entry name" value="Integrin alpha N-terminal domain"/>
    <property type="match status" value="1"/>
</dbReference>
<evidence type="ECO:0000313" key="4">
    <source>
        <dbReference type="Proteomes" id="UP000263094"/>
    </source>
</evidence>
<dbReference type="EMBL" id="QUAK01000233">
    <property type="protein sequence ID" value="RFU82755.1"/>
    <property type="molecule type" value="Genomic_DNA"/>
</dbReference>
<dbReference type="Gene3D" id="2.130.10.130">
    <property type="entry name" value="Integrin alpha, N-terminal"/>
    <property type="match status" value="2"/>
</dbReference>
<name>A0A372LWT6_9ACTN</name>
<keyword evidence="4" id="KW-1185">Reference proteome</keyword>
<evidence type="ECO:0000313" key="3">
    <source>
        <dbReference type="EMBL" id="RFU82755.1"/>
    </source>
</evidence>
<dbReference type="Proteomes" id="UP000263094">
    <property type="component" value="Unassembled WGS sequence"/>
</dbReference>
<dbReference type="InterPro" id="IPR028994">
    <property type="entry name" value="Integrin_alpha_N"/>
</dbReference>
<dbReference type="Pfam" id="PF13517">
    <property type="entry name" value="FG-GAP_3"/>
    <property type="match status" value="2"/>
</dbReference>
<dbReference type="OrthoDB" id="4318513at2"/>
<accession>A0A372LWT6</accession>
<comment type="caution">
    <text evidence="3">The sequence shown here is derived from an EMBL/GenBank/DDBJ whole genome shotgun (WGS) entry which is preliminary data.</text>
</comment>
<evidence type="ECO:0000256" key="2">
    <source>
        <dbReference type="SAM" id="MobiDB-lite"/>
    </source>
</evidence>
<dbReference type="PANTHER" id="PTHR46580">
    <property type="entry name" value="SENSOR KINASE-RELATED"/>
    <property type="match status" value="1"/>
</dbReference>
<proteinExistence type="predicted"/>
<dbReference type="InterPro" id="IPR013517">
    <property type="entry name" value="FG-GAP"/>
</dbReference>
<organism evidence="3 4">
    <name type="scientific">Streptomyces triticagri</name>
    <dbReference type="NCBI Taxonomy" id="2293568"/>
    <lineage>
        <taxon>Bacteria</taxon>
        <taxon>Bacillati</taxon>
        <taxon>Actinomycetota</taxon>
        <taxon>Actinomycetes</taxon>
        <taxon>Kitasatosporales</taxon>
        <taxon>Streptomycetaceae</taxon>
        <taxon>Streptomyces</taxon>
    </lineage>
</organism>
<sequence>MASAIAVTGCAVLIAGCSGGQGAAKRPDPSRRPVPAAGKAAVPKTPVPRGRGSRVADDFNGDGHRDLVLDDLAHRGHDDDAGIGIVYGTAHGLDAGARQLLDPRRRAAPVKGVTPAAFDAAATCDLDGDGYTDLVVSTDPPYDGIGQPPVPLQILFGSPDGIRGKAVRLRIPGAARDGNDWPDQPVCGDYDGDGRADLAVHAGNTQLGFLRGPFTRTGAPRSGKLVKAPGTRLRGPAVDADRDGHDDLVVQAGADGKSGLVLGSPAGPAGTGVVFPAGQELVLGRFGKGPGSDAAISTRKAGLALRYEVPGTARATLPADGAALDTGDFDGDGLDDLVVTGARPVVHAGTPGGLAAKGNPVELPARGRTPQVIAAADFDGDDHDDLVVRTDLGRAGDSVTVFTGTPKGLTAHPTTTFTTAMFGT</sequence>
<dbReference type="AlphaFoldDB" id="A0A372LWT6"/>